<proteinExistence type="predicted"/>
<dbReference type="EMBL" id="BARV01019062">
    <property type="protein sequence ID" value="GAI26750.1"/>
    <property type="molecule type" value="Genomic_DNA"/>
</dbReference>
<dbReference type="GO" id="GO:0005886">
    <property type="term" value="C:plasma membrane"/>
    <property type="evidence" value="ECO:0007669"/>
    <property type="project" value="TreeGrafter"/>
</dbReference>
<organism evidence="2">
    <name type="scientific">marine sediment metagenome</name>
    <dbReference type="NCBI Taxonomy" id="412755"/>
    <lineage>
        <taxon>unclassified sequences</taxon>
        <taxon>metagenomes</taxon>
        <taxon>ecological metagenomes</taxon>
    </lineage>
</organism>
<dbReference type="GO" id="GO:0006270">
    <property type="term" value="P:DNA replication initiation"/>
    <property type="evidence" value="ECO:0007669"/>
    <property type="project" value="TreeGrafter"/>
</dbReference>
<comment type="caution">
    <text evidence="2">The sequence shown here is derived from an EMBL/GenBank/DDBJ whole genome shotgun (WGS) entry which is preliminary data.</text>
</comment>
<dbReference type="Gene3D" id="3.40.50.300">
    <property type="entry name" value="P-loop containing nucleotide triphosphate hydrolases"/>
    <property type="match status" value="1"/>
</dbReference>
<dbReference type="InterPro" id="IPR013317">
    <property type="entry name" value="DnaA_dom"/>
</dbReference>
<gene>
    <name evidence="2" type="ORF">S06H3_32109</name>
</gene>
<evidence type="ECO:0000313" key="2">
    <source>
        <dbReference type="EMBL" id="GAI26750.1"/>
    </source>
</evidence>
<reference evidence="2" key="1">
    <citation type="journal article" date="2014" name="Front. Microbiol.">
        <title>High frequency of phylogenetically diverse reductive dehalogenase-homologous genes in deep subseafloor sedimentary metagenomes.</title>
        <authorList>
            <person name="Kawai M."/>
            <person name="Futagami T."/>
            <person name="Toyoda A."/>
            <person name="Takaki Y."/>
            <person name="Nishi S."/>
            <person name="Hori S."/>
            <person name="Arai W."/>
            <person name="Tsubouchi T."/>
            <person name="Morono Y."/>
            <person name="Uchiyama I."/>
            <person name="Ito T."/>
            <person name="Fujiyama A."/>
            <person name="Inagaki F."/>
            <person name="Takami H."/>
        </authorList>
    </citation>
    <scope>NUCLEOTIDE SEQUENCE</scope>
    <source>
        <strain evidence="2">Expedition CK06-06</strain>
    </source>
</reference>
<dbReference type="AlphaFoldDB" id="X1NIW4"/>
<dbReference type="GO" id="GO:0003688">
    <property type="term" value="F:DNA replication origin binding"/>
    <property type="evidence" value="ECO:0007669"/>
    <property type="project" value="TreeGrafter"/>
</dbReference>
<protein>
    <recommendedName>
        <fullName evidence="1">Chromosomal replication initiator protein DnaA ATPAse domain-containing protein</fullName>
    </recommendedName>
</protein>
<sequence length="112" mass="12260">MVLKSKYTFDNFVVGNGNRFAHAGCLAVAQSPAKSYNPLFVYGGVGLGKTHLMQAIGTYIMQHNGQNKINVLYISSEKFTNELINSKVGISFGGRSLVITICLLELYKVLKV</sequence>
<dbReference type="Pfam" id="PF00308">
    <property type="entry name" value="Bac_DnaA"/>
    <property type="match status" value="1"/>
</dbReference>
<dbReference type="InterPro" id="IPR020591">
    <property type="entry name" value="Chromosome_initiator_DnaA-like"/>
</dbReference>
<feature type="domain" description="Chromosomal replication initiator protein DnaA ATPAse" evidence="1">
    <location>
        <begin position="3"/>
        <end position="86"/>
    </location>
</feature>
<dbReference type="PANTHER" id="PTHR30050:SF2">
    <property type="entry name" value="CHROMOSOMAL REPLICATION INITIATOR PROTEIN DNAA"/>
    <property type="match status" value="1"/>
</dbReference>
<dbReference type="PRINTS" id="PR00051">
    <property type="entry name" value="DNAA"/>
</dbReference>
<dbReference type="InterPro" id="IPR027417">
    <property type="entry name" value="P-loop_NTPase"/>
</dbReference>
<dbReference type="PANTHER" id="PTHR30050">
    <property type="entry name" value="CHROMOSOMAL REPLICATION INITIATOR PROTEIN DNAA"/>
    <property type="match status" value="1"/>
</dbReference>
<name>X1NIW4_9ZZZZ</name>
<dbReference type="SUPFAM" id="SSF52540">
    <property type="entry name" value="P-loop containing nucleoside triphosphate hydrolases"/>
    <property type="match status" value="1"/>
</dbReference>
<evidence type="ECO:0000259" key="1">
    <source>
        <dbReference type="Pfam" id="PF00308"/>
    </source>
</evidence>
<accession>X1NIW4</accession>